<evidence type="ECO:0000256" key="11">
    <source>
        <dbReference type="ARBA" id="ARBA00023136"/>
    </source>
</evidence>
<evidence type="ECO:0000256" key="12">
    <source>
        <dbReference type="SAM" id="Phobius"/>
    </source>
</evidence>
<dbReference type="InterPro" id="IPR003317">
    <property type="entry name" value="Cyt-d_oxidase_su2"/>
</dbReference>
<proteinExistence type="inferred from homology"/>
<evidence type="ECO:0000256" key="5">
    <source>
        <dbReference type="ARBA" id="ARBA00022617"/>
    </source>
</evidence>
<name>A0ABP9WTE8_9CHLR</name>
<keyword evidence="6 12" id="KW-0812">Transmembrane</keyword>
<evidence type="ECO:0000256" key="4">
    <source>
        <dbReference type="ARBA" id="ARBA00022475"/>
    </source>
</evidence>
<reference evidence="13 14" key="1">
    <citation type="submission" date="2024-02" db="EMBL/GenBank/DDBJ databases">
        <title>Herpetosiphon gulosus NBRC 112829.</title>
        <authorList>
            <person name="Ichikawa N."/>
            <person name="Katano-Makiyama Y."/>
            <person name="Hidaka K."/>
        </authorList>
    </citation>
    <scope>NUCLEOTIDE SEQUENCE [LARGE SCALE GENOMIC DNA]</scope>
    <source>
        <strain evidence="13 14">NBRC 112829</strain>
    </source>
</reference>
<evidence type="ECO:0000256" key="8">
    <source>
        <dbReference type="ARBA" id="ARBA00022982"/>
    </source>
</evidence>
<keyword evidence="11 12" id="KW-0472">Membrane</keyword>
<feature type="transmembrane region" description="Helical" evidence="12">
    <location>
        <begin position="253"/>
        <end position="274"/>
    </location>
</feature>
<dbReference type="Proteomes" id="UP001428290">
    <property type="component" value="Unassembled WGS sequence"/>
</dbReference>
<evidence type="ECO:0000256" key="6">
    <source>
        <dbReference type="ARBA" id="ARBA00022692"/>
    </source>
</evidence>
<organism evidence="13 14">
    <name type="scientific">Herpetosiphon gulosus</name>
    <dbReference type="NCBI Taxonomy" id="1973496"/>
    <lineage>
        <taxon>Bacteria</taxon>
        <taxon>Bacillati</taxon>
        <taxon>Chloroflexota</taxon>
        <taxon>Chloroflexia</taxon>
        <taxon>Herpetosiphonales</taxon>
        <taxon>Herpetosiphonaceae</taxon>
        <taxon>Herpetosiphon</taxon>
    </lineage>
</organism>
<comment type="subcellular location">
    <subcellularLocation>
        <location evidence="1">Cell membrane</location>
        <topology evidence="1">Multi-pass membrane protein</topology>
    </subcellularLocation>
</comment>
<evidence type="ECO:0000313" key="13">
    <source>
        <dbReference type="EMBL" id="GAA5526359.1"/>
    </source>
</evidence>
<gene>
    <name evidence="13" type="primary">cydB</name>
    <name evidence="13" type="ORF">Hgul01_00131</name>
</gene>
<dbReference type="PIRSF" id="PIRSF000267">
    <property type="entry name" value="Cyt_oxidse_sub2"/>
    <property type="match status" value="1"/>
</dbReference>
<keyword evidence="9 12" id="KW-1133">Transmembrane helix</keyword>
<feature type="transmembrane region" description="Helical" evidence="12">
    <location>
        <begin position="229"/>
        <end position="246"/>
    </location>
</feature>
<dbReference type="RefSeq" id="WP_345720009.1">
    <property type="nucleotide sequence ID" value="NZ_BAABRU010000001.1"/>
</dbReference>
<evidence type="ECO:0000256" key="1">
    <source>
        <dbReference type="ARBA" id="ARBA00004651"/>
    </source>
</evidence>
<evidence type="ECO:0000256" key="3">
    <source>
        <dbReference type="ARBA" id="ARBA00022448"/>
    </source>
</evidence>
<feature type="transmembrane region" description="Helical" evidence="12">
    <location>
        <begin position="114"/>
        <end position="137"/>
    </location>
</feature>
<comment type="similarity">
    <text evidence="2">Belongs to the cytochrome ubiquinol oxidase subunit 2 family.</text>
</comment>
<evidence type="ECO:0000256" key="2">
    <source>
        <dbReference type="ARBA" id="ARBA00007543"/>
    </source>
</evidence>
<dbReference type="PANTHER" id="PTHR43141:SF5">
    <property type="entry name" value="CYTOCHROME BD-I UBIQUINOL OXIDASE SUBUNIT 2"/>
    <property type="match status" value="1"/>
</dbReference>
<evidence type="ECO:0000256" key="9">
    <source>
        <dbReference type="ARBA" id="ARBA00022989"/>
    </source>
</evidence>
<keyword evidence="3" id="KW-0813">Transport</keyword>
<dbReference type="PANTHER" id="PTHR43141">
    <property type="entry name" value="CYTOCHROME BD2 SUBUNIT II"/>
    <property type="match status" value="1"/>
</dbReference>
<feature type="transmembrane region" description="Helical" evidence="12">
    <location>
        <begin position="82"/>
        <end position="102"/>
    </location>
</feature>
<sequence length="337" mass="37859">MDLNSIWFVLVAVLFIGFFILEGFDYGVGMLLPWLGRDDQERRVVINTIGPFWDGNEVWVLTAGGAIFAAFPEWYATLFSGFYLALFLMLCALIVRAVAFEYRSKVSDPRWRTTWDWVIFFGSTVPALLWGVALGNLLRGVPIDADKQFVGNFFDLLNPYALLVGLTTLSMFLLHGALFLNLKTTDELRERSLKLAQRIGPVATVLILAFIVATYTATDTFSRLGVNPGIIPVSALLTLLGAGWFVHTKQTGWAFIMTCLTIGLSVITIFMALFPRVMISSLDPNWSLTIYNASSSPYTLKIMSFVALIFVPIVLGYQAWTYWVFRQRVSTKSKLTY</sequence>
<keyword evidence="4" id="KW-1003">Cell membrane</keyword>
<evidence type="ECO:0000313" key="14">
    <source>
        <dbReference type="Proteomes" id="UP001428290"/>
    </source>
</evidence>
<dbReference type="Pfam" id="PF02322">
    <property type="entry name" value="Cyt_bd_oxida_II"/>
    <property type="match status" value="1"/>
</dbReference>
<accession>A0ABP9WTE8</accession>
<evidence type="ECO:0000256" key="7">
    <source>
        <dbReference type="ARBA" id="ARBA00022723"/>
    </source>
</evidence>
<keyword evidence="10" id="KW-0408">Iron</keyword>
<feature type="transmembrane region" description="Helical" evidence="12">
    <location>
        <begin position="199"/>
        <end position="217"/>
    </location>
</feature>
<feature type="transmembrane region" description="Helical" evidence="12">
    <location>
        <begin position="302"/>
        <end position="325"/>
    </location>
</feature>
<keyword evidence="5" id="KW-0349">Heme</keyword>
<dbReference type="EMBL" id="BAABRU010000001">
    <property type="protein sequence ID" value="GAA5526359.1"/>
    <property type="molecule type" value="Genomic_DNA"/>
</dbReference>
<feature type="transmembrane region" description="Helical" evidence="12">
    <location>
        <begin position="157"/>
        <end position="178"/>
    </location>
</feature>
<comment type="caution">
    <text evidence="13">The sequence shown here is derived from an EMBL/GenBank/DDBJ whole genome shotgun (WGS) entry which is preliminary data.</text>
</comment>
<evidence type="ECO:0000256" key="10">
    <source>
        <dbReference type="ARBA" id="ARBA00023004"/>
    </source>
</evidence>
<dbReference type="NCBIfam" id="TIGR00203">
    <property type="entry name" value="cydB"/>
    <property type="match status" value="1"/>
</dbReference>
<feature type="transmembrane region" description="Helical" evidence="12">
    <location>
        <begin position="6"/>
        <end position="35"/>
    </location>
</feature>
<keyword evidence="14" id="KW-1185">Reference proteome</keyword>
<keyword evidence="8" id="KW-0249">Electron transport</keyword>
<protein>
    <submittedName>
        <fullName evidence="13">Cytochrome bd-I ubiquinol oxidase subunit 2</fullName>
    </submittedName>
</protein>
<keyword evidence="7" id="KW-0479">Metal-binding</keyword>